<gene>
    <name evidence="2" type="ORF">A3A74_01990</name>
</gene>
<organism evidence="2 3">
    <name type="scientific">Candidatus Roizmanbacteria bacterium RIFCSPLOWO2_01_FULL_35_13</name>
    <dbReference type="NCBI Taxonomy" id="1802055"/>
    <lineage>
        <taxon>Bacteria</taxon>
        <taxon>Candidatus Roizmaniibacteriota</taxon>
    </lineage>
</organism>
<feature type="compositionally biased region" description="Low complexity" evidence="1">
    <location>
        <begin position="45"/>
        <end position="64"/>
    </location>
</feature>
<proteinExistence type="predicted"/>
<dbReference type="Proteomes" id="UP000179270">
    <property type="component" value="Unassembled WGS sequence"/>
</dbReference>
<evidence type="ECO:0000313" key="2">
    <source>
        <dbReference type="EMBL" id="OGK40037.1"/>
    </source>
</evidence>
<dbReference type="AlphaFoldDB" id="A0A1F7I9K1"/>
<sequence>MPLKNPNILWNRKLAYLLTIFATALSSCGKLPYIKVVLEVGASETPTATSTATATSTPTETPRPTSTPLPPLFLAFEGTGEIPEEFPLGDLKKRKETITSCIDENKDKKCQPGETPIKGISVTMRYEKPGKPVIESPITTDENGMATDEQPFDEVSTFDKENNSLETFTTITNLPPQKISVAMLNGESQELCSQGPFSTIRGFDNITHFTYSNCPDNNQLTQQMQENKPS</sequence>
<evidence type="ECO:0000313" key="3">
    <source>
        <dbReference type="Proteomes" id="UP000179270"/>
    </source>
</evidence>
<dbReference type="PROSITE" id="PS51257">
    <property type="entry name" value="PROKAR_LIPOPROTEIN"/>
    <property type="match status" value="1"/>
</dbReference>
<dbReference type="EMBL" id="MGAF01000038">
    <property type="protein sequence ID" value="OGK40037.1"/>
    <property type="molecule type" value="Genomic_DNA"/>
</dbReference>
<feature type="region of interest" description="Disordered" evidence="1">
    <location>
        <begin position="45"/>
        <end position="69"/>
    </location>
</feature>
<evidence type="ECO:0000256" key="1">
    <source>
        <dbReference type="SAM" id="MobiDB-lite"/>
    </source>
</evidence>
<name>A0A1F7I9K1_9BACT</name>
<reference evidence="2 3" key="1">
    <citation type="journal article" date="2016" name="Nat. Commun.">
        <title>Thousands of microbial genomes shed light on interconnected biogeochemical processes in an aquifer system.</title>
        <authorList>
            <person name="Anantharaman K."/>
            <person name="Brown C.T."/>
            <person name="Hug L.A."/>
            <person name="Sharon I."/>
            <person name="Castelle C.J."/>
            <person name="Probst A.J."/>
            <person name="Thomas B.C."/>
            <person name="Singh A."/>
            <person name="Wilkins M.J."/>
            <person name="Karaoz U."/>
            <person name="Brodie E.L."/>
            <person name="Williams K.H."/>
            <person name="Hubbard S.S."/>
            <person name="Banfield J.F."/>
        </authorList>
    </citation>
    <scope>NUCLEOTIDE SEQUENCE [LARGE SCALE GENOMIC DNA]</scope>
</reference>
<accession>A0A1F7I9K1</accession>
<protein>
    <submittedName>
        <fullName evidence="2">Uncharacterized protein</fullName>
    </submittedName>
</protein>
<comment type="caution">
    <text evidence="2">The sequence shown here is derived from an EMBL/GenBank/DDBJ whole genome shotgun (WGS) entry which is preliminary data.</text>
</comment>